<accession>A0A8S5V4L2</accession>
<sequence>MSDRFLVDVRSTDDYTFYYNMLKRVNQHVINIVDSKVLANRPMARDNYIEETGIMGSYNLQSHDVEYALASQMAGITAGINRELAEQVLERALYYCPVDTGYLRSTGHIEENENGSCSVVFDCPYAWYVHEFTWREHDFPTRSHFLIQAVYEIEKEQGWWA</sequence>
<proteinExistence type="predicted"/>
<protein>
    <submittedName>
        <fullName evidence="1">Minor capsid protein</fullName>
    </submittedName>
</protein>
<name>A0A8S5V4L2_9CAUD</name>
<evidence type="ECO:0000313" key="1">
    <source>
        <dbReference type="EMBL" id="DAG01628.1"/>
    </source>
</evidence>
<organism evidence="1">
    <name type="scientific">Siphoviridae sp. ct87j35</name>
    <dbReference type="NCBI Taxonomy" id="2825356"/>
    <lineage>
        <taxon>Viruses</taxon>
        <taxon>Duplodnaviria</taxon>
        <taxon>Heunggongvirae</taxon>
        <taxon>Uroviricota</taxon>
        <taxon>Caudoviricetes</taxon>
    </lineage>
</organism>
<reference evidence="1" key="1">
    <citation type="journal article" date="2021" name="Proc. Natl. Acad. Sci. U.S.A.">
        <title>A Catalog of Tens of Thousands of Viruses from Human Metagenomes Reveals Hidden Associations with Chronic Diseases.</title>
        <authorList>
            <person name="Tisza M.J."/>
            <person name="Buck C.B."/>
        </authorList>
    </citation>
    <scope>NUCLEOTIDE SEQUENCE</scope>
    <source>
        <strain evidence="1">Ct87j35</strain>
    </source>
</reference>
<dbReference type="EMBL" id="BK016196">
    <property type="protein sequence ID" value="DAG01628.1"/>
    <property type="molecule type" value="Genomic_DNA"/>
</dbReference>